<dbReference type="EMBL" id="JACHGI010000020">
    <property type="protein sequence ID" value="MBB6469957.1"/>
    <property type="molecule type" value="Genomic_DNA"/>
</dbReference>
<evidence type="ECO:0000256" key="1">
    <source>
        <dbReference type="SAM" id="MobiDB-lite"/>
    </source>
</evidence>
<accession>A0A8E2BGB3</accession>
<dbReference type="GO" id="GO:0020037">
    <property type="term" value="F:heme binding"/>
    <property type="evidence" value="ECO:0007669"/>
    <property type="project" value="InterPro"/>
</dbReference>
<gene>
    <name evidence="2" type="ORF">HNQ96_005851</name>
</gene>
<reference evidence="2 3" key="1">
    <citation type="submission" date="2020-08" db="EMBL/GenBank/DDBJ databases">
        <title>Genomic Encyclopedia of Type Strains, Phase IV (KMG-IV): sequencing the most valuable type-strain genomes for metagenomic binning, comparative biology and taxonomic classification.</title>
        <authorList>
            <person name="Goeker M."/>
        </authorList>
    </citation>
    <scope>NUCLEOTIDE SEQUENCE [LARGE SCALE GENOMIC DNA]</scope>
    <source>
        <strain evidence="2 3">DSM 17454</strain>
    </source>
</reference>
<proteinExistence type="predicted"/>
<dbReference type="GO" id="GO:0019825">
    <property type="term" value="F:oxygen binding"/>
    <property type="evidence" value="ECO:0007669"/>
    <property type="project" value="InterPro"/>
</dbReference>
<dbReference type="Proteomes" id="UP000532373">
    <property type="component" value="Unassembled WGS sequence"/>
</dbReference>
<dbReference type="SUPFAM" id="SSF46458">
    <property type="entry name" value="Globin-like"/>
    <property type="match status" value="1"/>
</dbReference>
<dbReference type="Gene3D" id="1.10.490.10">
    <property type="entry name" value="Globins"/>
    <property type="match status" value="1"/>
</dbReference>
<sequence>MSEDTKRKTTIVIDGRVLPGQLDEQLIRDVVHGFYAEIRSDALLAPLFNKAIAPHDWPPHLTKMCDFWSSLMRRTGRYDGRPLPPHLTLPGLGEQHFRRWLFLFRATVNNLCPPEIAALFMERALRIAHSFRLALAHNRGESTLTVEPITAESLQPAGHPASRHAMKVGSKCD</sequence>
<dbReference type="AlphaFoldDB" id="A0A8E2BGB3"/>
<feature type="region of interest" description="Disordered" evidence="1">
    <location>
        <begin position="154"/>
        <end position="173"/>
    </location>
</feature>
<name>A0A8E2BGB3_9HYPH</name>
<protein>
    <submittedName>
        <fullName evidence="2">Hemoglobin</fullName>
    </submittedName>
</protein>
<organism evidence="2 3">
    <name type="scientific">Aminobacter carboxidus</name>
    <dbReference type="NCBI Taxonomy" id="376165"/>
    <lineage>
        <taxon>Bacteria</taxon>
        <taxon>Pseudomonadati</taxon>
        <taxon>Pseudomonadota</taxon>
        <taxon>Alphaproteobacteria</taxon>
        <taxon>Hyphomicrobiales</taxon>
        <taxon>Phyllobacteriaceae</taxon>
        <taxon>Aminobacter</taxon>
    </lineage>
</organism>
<dbReference type="InterPro" id="IPR009050">
    <property type="entry name" value="Globin-like_sf"/>
</dbReference>
<evidence type="ECO:0000313" key="2">
    <source>
        <dbReference type="EMBL" id="MBB6469957.1"/>
    </source>
</evidence>
<evidence type="ECO:0000313" key="3">
    <source>
        <dbReference type="Proteomes" id="UP000532373"/>
    </source>
</evidence>
<dbReference type="CDD" id="cd08916">
    <property type="entry name" value="TrHb3_P"/>
    <property type="match status" value="1"/>
</dbReference>
<dbReference type="InterPro" id="IPR012292">
    <property type="entry name" value="Globin/Proto"/>
</dbReference>
<comment type="caution">
    <text evidence="2">The sequence shown here is derived from an EMBL/GenBank/DDBJ whole genome shotgun (WGS) entry which is preliminary data.</text>
</comment>
<dbReference type="RefSeq" id="WP_184773759.1">
    <property type="nucleotide sequence ID" value="NZ_JACHGI010000020.1"/>
</dbReference>